<protein>
    <recommendedName>
        <fullName evidence="5">ABC transporter substrate-binding protein</fullName>
    </recommendedName>
</protein>
<gene>
    <name evidence="3" type="ORF">BK123_33015</name>
</gene>
<evidence type="ECO:0000313" key="3">
    <source>
        <dbReference type="EMBL" id="OME86453.1"/>
    </source>
</evidence>
<dbReference type="InterPro" id="IPR006059">
    <property type="entry name" value="SBP"/>
</dbReference>
<comment type="caution">
    <text evidence="3">The sequence shown here is derived from an EMBL/GenBank/DDBJ whole genome shotgun (WGS) entry which is preliminary data.</text>
</comment>
<dbReference type="OrthoDB" id="3928382at2"/>
<dbReference type="PANTHER" id="PTHR43649:SF12">
    <property type="entry name" value="DIACETYLCHITOBIOSE BINDING PROTEIN DASA"/>
    <property type="match status" value="1"/>
</dbReference>
<evidence type="ECO:0000313" key="4">
    <source>
        <dbReference type="Proteomes" id="UP000187074"/>
    </source>
</evidence>
<dbReference type="SUPFAM" id="SSF53850">
    <property type="entry name" value="Periplasmic binding protein-like II"/>
    <property type="match status" value="1"/>
</dbReference>
<evidence type="ECO:0008006" key="5">
    <source>
        <dbReference type="Google" id="ProtNLM"/>
    </source>
</evidence>
<dbReference type="Proteomes" id="UP000187074">
    <property type="component" value="Unassembled WGS sequence"/>
</dbReference>
<dbReference type="PROSITE" id="PS51257">
    <property type="entry name" value="PROKAR_LIPOPROTEIN"/>
    <property type="match status" value="1"/>
</dbReference>
<evidence type="ECO:0000256" key="2">
    <source>
        <dbReference type="SAM" id="SignalP"/>
    </source>
</evidence>
<dbReference type="Gene3D" id="3.40.190.10">
    <property type="entry name" value="Periplasmic binding protein-like II"/>
    <property type="match status" value="1"/>
</dbReference>
<feature type="region of interest" description="Disordered" evidence="1">
    <location>
        <begin position="37"/>
        <end position="66"/>
    </location>
</feature>
<evidence type="ECO:0000256" key="1">
    <source>
        <dbReference type="SAM" id="MobiDB-lite"/>
    </source>
</evidence>
<reference evidence="3 4" key="1">
    <citation type="submission" date="2016-11" db="EMBL/GenBank/DDBJ databases">
        <title>Paenibacillus species isolates.</title>
        <authorList>
            <person name="Beno S.M."/>
        </authorList>
    </citation>
    <scope>NUCLEOTIDE SEQUENCE [LARGE SCALE GENOMIC DNA]</scope>
    <source>
        <strain evidence="3 4">FSL F4-0100</strain>
    </source>
</reference>
<sequence length="467" mass="51372">MKLVKKSWTILLLFVMLCTLVIACGNTNEHDAINKEVSSVEENPVPNQETNVTEASEDLPPVEGTPTDPVTVTVAFPWGEEIFNNRFQEIDEKLPNINIEMVACECKSASLQELFASGVNPDIIFPNYGIHEIENLGVIYPLDELAKSHDFDIHSLNPSLVSYIRSLDSEGRLIGIPDGTGYLSLFYNKEIFDLFGVPYPTETMTWDQAFDLAKKMTGQRNGVSYLGLELGGYGNTGDGAAVPLNELAVNKTDPDTGEVLITKDPAFTKYLELMKKYYSIPGVRSEEAKNADLFGQKQAAMTVTWTAYFVHGNPFEDVEYLKDKIAMLSVPVWADQPTIGPVLGTTPMVISSSSEHKDAAFSVLKEYVSVPNQTKIAQSMASGPVLTEVADQYGSGIDNYAGQDVTSVFKLTPATHSGRQSLWDQFVKLDLAKFADSDMNVQEFLRITKDEGEAAVAEATTQLENTK</sequence>
<name>A0A1R1ALN6_PAELA</name>
<keyword evidence="2" id="KW-0732">Signal</keyword>
<dbReference type="Pfam" id="PF13416">
    <property type="entry name" value="SBP_bac_8"/>
    <property type="match status" value="1"/>
</dbReference>
<dbReference type="InterPro" id="IPR050490">
    <property type="entry name" value="Bact_solute-bd_prot1"/>
</dbReference>
<accession>A0A1R1ALN6</accession>
<dbReference type="RefSeq" id="WP_076326522.1">
    <property type="nucleotide sequence ID" value="NZ_MRTF01000022.1"/>
</dbReference>
<dbReference type="PANTHER" id="PTHR43649">
    <property type="entry name" value="ARABINOSE-BINDING PROTEIN-RELATED"/>
    <property type="match status" value="1"/>
</dbReference>
<feature type="chain" id="PRO_5039209261" description="ABC transporter substrate-binding protein" evidence="2">
    <location>
        <begin position="24"/>
        <end position="467"/>
    </location>
</feature>
<dbReference type="AlphaFoldDB" id="A0A1R1ALN6"/>
<organism evidence="3 4">
    <name type="scientific">Paenibacillus lautus</name>
    <name type="common">Bacillus lautus</name>
    <dbReference type="NCBI Taxonomy" id="1401"/>
    <lineage>
        <taxon>Bacteria</taxon>
        <taxon>Bacillati</taxon>
        <taxon>Bacillota</taxon>
        <taxon>Bacilli</taxon>
        <taxon>Bacillales</taxon>
        <taxon>Paenibacillaceae</taxon>
        <taxon>Paenibacillus</taxon>
    </lineage>
</organism>
<proteinExistence type="predicted"/>
<feature type="compositionally biased region" description="Polar residues" evidence="1">
    <location>
        <begin position="37"/>
        <end position="54"/>
    </location>
</feature>
<feature type="signal peptide" evidence="2">
    <location>
        <begin position="1"/>
        <end position="23"/>
    </location>
</feature>
<dbReference type="EMBL" id="MRTF01000022">
    <property type="protein sequence ID" value="OME86453.1"/>
    <property type="molecule type" value="Genomic_DNA"/>
</dbReference>
<dbReference type="STRING" id="1401.BK123_33015"/>